<sequence length="379" mass="41364">MAYKWYYTDTGVRCITTEPQSTIRVNGKYVYPTGFYKSWEERNKAIYVNKKNGAVYTSVLSGATPFGIPPVAGSATRANMVNKSIANLVNSKAQYAESIASARETKNMVSNLGKSIAPNGLKNTKQSLKVIGQGAKDLVNMAKALKRGNMREAASHLGVSGKNFSNIGRDASNRYLELQFGWLPLLEDLKTAHELFVDGVSGAKTPGLIITSVASSKGDSETSSVDYQVSGVRGKKVTSKQISHRCYMTYRCLGDDWINKLDQYGLANPALIAWQTTRLSFVFDWFLPVSDFLQAFTAQRNTQFLHGHIATKGTESQTIVDAENYVSYIEIQSLPSSSGGAFAREGILDPSISLPRWQLPTELGKAVTAVALAAQQSGR</sequence>
<dbReference type="Pfam" id="PF03863">
    <property type="entry name" value="Phage_mat-A"/>
    <property type="match status" value="1"/>
</dbReference>
<comment type="similarity">
    <text evidence="2">Belongs to the Leviviricetes maturation protein family.</text>
</comment>
<reference evidence="3" key="1">
    <citation type="journal article" date="2016" name="Nature">
        <title>Redefining the invertebrate RNA virosphere.</title>
        <authorList>
            <person name="Shi M."/>
            <person name="Lin X.D."/>
            <person name="Tian J.H."/>
            <person name="Chen L.J."/>
            <person name="Chen X."/>
            <person name="Li C.X."/>
            <person name="Qin X.C."/>
            <person name="Li J."/>
            <person name="Cao J.P."/>
            <person name="Eden J.S."/>
            <person name="Buchmann J."/>
            <person name="Wang W."/>
            <person name="Xu J."/>
            <person name="Holmes E.C."/>
            <person name="Zhang Y.Z."/>
        </authorList>
    </citation>
    <scope>NUCLEOTIDE SEQUENCE</scope>
    <source>
        <strain evidence="3">BHJP63773</strain>
    </source>
</reference>
<dbReference type="GO" id="GO:0039666">
    <property type="term" value="P:virion attachment to host cell pilus"/>
    <property type="evidence" value="ECO:0007669"/>
    <property type="project" value="UniProtKB-KW"/>
</dbReference>
<proteinExistence type="inferred from homology"/>
<accession>A0A1L3KHT3</accession>
<name>A0A1L3KHT3_9VIRU</name>
<keyword evidence="1" id="KW-1160">Virus entry into host cell</keyword>
<keyword evidence="1" id="KW-0945">Host-virus interaction</keyword>
<evidence type="ECO:0000256" key="1">
    <source>
        <dbReference type="ARBA" id="ARBA00023104"/>
    </source>
</evidence>
<dbReference type="InterPro" id="IPR005563">
    <property type="entry name" value="A_protein"/>
</dbReference>
<evidence type="ECO:0008006" key="4">
    <source>
        <dbReference type="Google" id="ProtNLM"/>
    </source>
</evidence>
<keyword evidence="1" id="KW-0946">Virion</keyword>
<organism evidence="3">
    <name type="scientific">Beihai levi-like virus 16</name>
    <dbReference type="NCBI Taxonomy" id="1922401"/>
    <lineage>
        <taxon>Viruses</taxon>
        <taxon>Riboviria</taxon>
    </lineage>
</organism>
<dbReference type="EMBL" id="KX883476">
    <property type="protein sequence ID" value="APG77007.1"/>
    <property type="molecule type" value="Genomic_RNA"/>
</dbReference>
<protein>
    <recommendedName>
        <fullName evidence="4">Maturation protein</fullName>
    </recommendedName>
</protein>
<evidence type="ECO:0000313" key="3">
    <source>
        <dbReference type="EMBL" id="APG77007.1"/>
    </source>
</evidence>
<evidence type="ECO:0000256" key="2">
    <source>
        <dbReference type="ARBA" id="ARBA00035110"/>
    </source>
</evidence>
<keyword evidence="1" id="KW-1175">Viral attachment to host cell pilus</keyword>
<keyword evidence="1" id="KW-1161">Viral attachment to host cell</keyword>